<dbReference type="GO" id="GO:0005886">
    <property type="term" value="C:plasma membrane"/>
    <property type="evidence" value="ECO:0007669"/>
    <property type="project" value="TreeGrafter"/>
</dbReference>
<dbReference type="NCBIfam" id="TIGR01007">
    <property type="entry name" value="eps_fam"/>
    <property type="match status" value="1"/>
</dbReference>
<evidence type="ECO:0000256" key="4">
    <source>
        <dbReference type="ARBA" id="ARBA00022741"/>
    </source>
</evidence>
<dbReference type="GO" id="GO:0005524">
    <property type="term" value="F:ATP binding"/>
    <property type="evidence" value="ECO:0007669"/>
    <property type="project" value="UniProtKB-KW"/>
</dbReference>
<reference evidence="10" key="1">
    <citation type="submission" date="2020-09" db="EMBL/GenBank/DDBJ databases">
        <title>A novel bacterium of genus Paenibacillus, isolated from South China Sea.</title>
        <authorList>
            <person name="Huang H."/>
            <person name="Mo K."/>
            <person name="Hu Y."/>
        </authorList>
    </citation>
    <scope>NUCLEOTIDE SEQUENCE</scope>
    <source>
        <strain evidence="10">IB182363</strain>
    </source>
</reference>
<evidence type="ECO:0000256" key="7">
    <source>
        <dbReference type="ARBA" id="ARBA00023137"/>
    </source>
</evidence>
<feature type="domain" description="AAA" evidence="9">
    <location>
        <begin position="56"/>
        <end position="193"/>
    </location>
</feature>
<sequence>MPAVTDKIKMNLVTELNPNSLITEAYRTLRMKIQYSTSSEPMKTVLLTSVTSKDEKSKTIANLAVIYAREGKKVLVIDTDLRTPMLHHTFTSNGFGLADILLGQSPLSNAISETQIANLSFIPAGHATVNPSELLSSEQMQELLSQVKEEFDIVLIDSPPVLAVTDAQIIAAISDGVVLIVNQGKVKREAAKKALAQLNYVRAVVLGAVLVNTSK</sequence>
<keyword evidence="6" id="KW-0067">ATP-binding</keyword>
<keyword evidence="11" id="KW-1185">Reference proteome</keyword>
<evidence type="ECO:0000256" key="6">
    <source>
        <dbReference type="ARBA" id="ARBA00022840"/>
    </source>
</evidence>
<dbReference type="InterPro" id="IPR050445">
    <property type="entry name" value="Bact_polysacc_biosynth/exp"/>
</dbReference>
<dbReference type="AlphaFoldDB" id="A0A927H3K4"/>
<evidence type="ECO:0000313" key="11">
    <source>
        <dbReference type="Proteomes" id="UP000639396"/>
    </source>
</evidence>
<dbReference type="InterPro" id="IPR027417">
    <property type="entry name" value="P-loop_NTPase"/>
</dbReference>
<comment type="similarity">
    <text evidence="1">Belongs to the CpsD/CapB family.</text>
</comment>
<proteinExistence type="inferred from homology"/>
<evidence type="ECO:0000256" key="2">
    <source>
        <dbReference type="ARBA" id="ARBA00011903"/>
    </source>
</evidence>
<keyword evidence="4" id="KW-0547">Nucleotide-binding</keyword>
<evidence type="ECO:0000256" key="8">
    <source>
        <dbReference type="ARBA" id="ARBA00051245"/>
    </source>
</evidence>
<protein>
    <recommendedName>
        <fullName evidence="2">non-specific protein-tyrosine kinase</fullName>
        <ecNumber evidence="2">2.7.10.2</ecNumber>
    </recommendedName>
</protein>
<dbReference type="InterPro" id="IPR005702">
    <property type="entry name" value="Wzc-like_C"/>
</dbReference>
<comment type="catalytic activity">
    <reaction evidence="8">
        <text>L-tyrosyl-[protein] + ATP = O-phospho-L-tyrosyl-[protein] + ADP + H(+)</text>
        <dbReference type="Rhea" id="RHEA:10596"/>
        <dbReference type="Rhea" id="RHEA-COMP:10136"/>
        <dbReference type="Rhea" id="RHEA-COMP:20101"/>
        <dbReference type="ChEBI" id="CHEBI:15378"/>
        <dbReference type="ChEBI" id="CHEBI:30616"/>
        <dbReference type="ChEBI" id="CHEBI:46858"/>
        <dbReference type="ChEBI" id="CHEBI:61978"/>
        <dbReference type="ChEBI" id="CHEBI:456216"/>
        <dbReference type="EC" id="2.7.10.2"/>
    </reaction>
</comment>
<dbReference type="GO" id="GO:0004715">
    <property type="term" value="F:non-membrane spanning protein tyrosine kinase activity"/>
    <property type="evidence" value="ECO:0007669"/>
    <property type="project" value="UniProtKB-EC"/>
</dbReference>
<dbReference type="Pfam" id="PF13614">
    <property type="entry name" value="AAA_31"/>
    <property type="match status" value="1"/>
</dbReference>
<evidence type="ECO:0000256" key="5">
    <source>
        <dbReference type="ARBA" id="ARBA00022777"/>
    </source>
</evidence>
<dbReference type="EMBL" id="JACXJA010000061">
    <property type="protein sequence ID" value="MBD2866508.1"/>
    <property type="molecule type" value="Genomic_DNA"/>
</dbReference>
<dbReference type="Gene3D" id="3.40.50.300">
    <property type="entry name" value="P-loop containing nucleotide triphosphate hydrolases"/>
    <property type="match status" value="1"/>
</dbReference>
<keyword evidence="5 10" id="KW-0418">Kinase</keyword>
<gene>
    <name evidence="10" type="ORF">IDH45_31510</name>
</gene>
<dbReference type="PANTHER" id="PTHR32309">
    <property type="entry name" value="TYROSINE-PROTEIN KINASE"/>
    <property type="match status" value="1"/>
</dbReference>
<evidence type="ECO:0000259" key="9">
    <source>
        <dbReference type="Pfam" id="PF13614"/>
    </source>
</evidence>
<keyword evidence="3" id="KW-0808">Transferase</keyword>
<name>A0A927H3K4_9BACL</name>
<evidence type="ECO:0000313" key="10">
    <source>
        <dbReference type="EMBL" id="MBD2866508.1"/>
    </source>
</evidence>
<dbReference type="CDD" id="cd05387">
    <property type="entry name" value="BY-kinase"/>
    <property type="match status" value="1"/>
</dbReference>
<dbReference type="Proteomes" id="UP000639396">
    <property type="component" value="Unassembled WGS sequence"/>
</dbReference>
<dbReference type="SUPFAM" id="SSF52540">
    <property type="entry name" value="P-loop containing nucleoside triphosphate hydrolases"/>
    <property type="match status" value="1"/>
</dbReference>
<keyword evidence="7" id="KW-0829">Tyrosine-protein kinase</keyword>
<dbReference type="InterPro" id="IPR025669">
    <property type="entry name" value="AAA_dom"/>
</dbReference>
<evidence type="ECO:0000256" key="1">
    <source>
        <dbReference type="ARBA" id="ARBA00007316"/>
    </source>
</evidence>
<dbReference type="RefSeq" id="WP_190932124.1">
    <property type="nucleotide sequence ID" value="NZ_JACXJA010000061.1"/>
</dbReference>
<evidence type="ECO:0000256" key="3">
    <source>
        <dbReference type="ARBA" id="ARBA00022679"/>
    </source>
</evidence>
<comment type="caution">
    <text evidence="10">The sequence shown here is derived from an EMBL/GenBank/DDBJ whole genome shotgun (WGS) entry which is preliminary data.</text>
</comment>
<dbReference type="EC" id="2.7.10.2" evidence="2"/>
<accession>A0A927H3K4</accession>
<dbReference type="PANTHER" id="PTHR32309:SF13">
    <property type="entry name" value="FERRIC ENTEROBACTIN TRANSPORT PROTEIN FEPE"/>
    <property type="match status" value="1"/>
</dbReference>
<organism evidence="10 11">
    <name type="scientific">Paenibacillus oceani</name>
    <dbReference type="NCBI Taxonomy" id="2772510"/>
    <lineage>
        <taxon>Bacteria</taxon>
        <taxon>Bacillati</taxon>
        <taxon>Bacillota</taxon>
        <taxon>Bacilli</taxon>
        <taxon>Bacillales</taxon>
        <taxon>Paenibacillaceae</taxon>
        <taxon>Paenibacillus</taxon>
    </lineage>
</organism>